<accession>A0ABW8IKD2</accession>
<feature type="compositionally biased region" description="Low complexity" evidence="1">
    <location>
        <begin position="30"/>
        <end position="59"/>
    </location>
</feature>
<feature type="chain" id="PRO_5045381031" evidence="2">
    <location>
        <begin position="22"/>
        <end position="154"/>
    </location>
</feature>
<name>A0ABW8IKD2_9GAMM</name>
<reference evidence="4 5" key="1">
    <citation type="submission" date="2020-10" db="EMBL/GenBank/DDBJ databases">
        <title>Phylogeny of dyella-like bacteria.</title>
        <authorList>
            <person name="Fu J."/>
        </authorList>
    </citation>
    <scope>NUCLEOTIDE SEQUENCE [LARGE SCALE GENOMIC DNA]</scope>
    <source>
        <strain evidence="4 5">DHG40</strain>
    </source>
</reference>
<dbReference type="EMBL" id="JADIKI010000023">
    <property type="protein sequence ID" value="MFK2855682.1"/>
    <property type="molecule type" value="Genomic_DNA"/>
</dbReference>
<evidence type="ECO:0000256" key="1">
    <source>
        <dbReference type="SAM" id="MobiDB-lite"/>
    </source>
</evidence>
<dbReference type="InterPro" id="IPR051686">
    <property type="entry name" value="Lipoprotein_DolP"/>
</dbReference>
<keyword evidence="5" id="KW-1185">Reference proteome</keyword>
<dbReference type="InterPro" id="IPR014004">
    <property type="entry name" value="Transpt-assoc_nodulatn_dom_bac"/>
</dbReference>
<dbReference type="Pfam" id="PF04972">
    <property type="entry name" value="BON"/>
    <property type="match status" value="1"/>
</dbReference>
<evidence type="ECO:0000313" key="5">
    <source>
        <dbReference type="Proteomes" id="UP001620409"/>
    </source>
</evidence>
<dbReference type="PANTHER" id="PTHR34606:SF15">
    <property type="entry name" value="BON DOMAIN-CONTAINING PROTEIN"/>
    <property type="match status" value="1"/>
</dbReference>
<evidence type="ECO:0000256" key="2">
    <source>
        <dbReference type="SAM" id="SignalP"/>
    </source>
</evidence>
<feature type="signal peptide" evidence="2">
    <location>
        <begin position="1"/>
        <end position="21"/>
    </location>
</feature>
<dbReference type="Gene3D" id="3.30.1340.30">
    <property type="match status" value="1"/>
</dbReference>
<keyword evidence="2" id="KW-0732">Signal</keyword>
<protein>
    <submittedName>
        <fullName evidence="4">BON domain-containing protein</fullName>
    </submittedName>
</protein>
<dbReference type="RefSeq" id="WP_380012982.1">
    <property type="nucleotide sequence ID" value="NZ_JADIKI010000023.1"/>
</dbReference>
<feature type="region of interest" description="Disordered" evidence="1">
    <location>
        <begin position="30"/>
        <end position="71"/>
    </location>
</feature>
<proteinExistence type="predicted"/>
<dbReference type="InterPro" id="IPR007055">
    <property type="entry name" value="BON_dom"/>
</dbReference>
<dbReference type="PANTHER" id="PTHR34606">
    <property type="entry name" value="BON DOMAIN-CONTAINING PROTEIN"/>
    <property type="match status" value="1"/>
</dbReference>
<evidence type="ECO:0000259" key="3">
    <source>
        <dbReference type="PROSITE" id="PS50914"/>
    </source>
</evidence>
<evidence type="ECO:0000313" key="4">
    <source>
        <dbReference type="EMBL" id="MFK2855682.1"/>
    </source>
</evidence>
<comment type="caution">
    <text evidence="4">The sequence shown here is derived from an EMBL/GenBank/DDBJ whole genome shotgun (WGS) entry which is preliminary data.</text>
</comment>
<dbReference type="SMART" id="SM00749">
    <property type="entry name" value="BON"/>
    <property type="match status" value="1"/>
</dbReference>
<sequence>MRNSSHLRKSLIATGMMMAFAAVPFSLMAQSTSPSSMPQQQQPSTMQQSTPTTDQSTMTRSSSNETVPGKVDDSWITTKVKSKLAAAKGVKASDISVSTTDGVVSLTGSATTSKEKSHAVHIAKGVKGVKSVDASGLTVNASSSMPSGGSSSGT</sequence>
<gene>
    <name evidence="4" type="ORF">ISP18_13860</name>
</gene>
<dbReference type="PROSITE" id="PS50914">
    <property type="entry name" value="BON"/>
    <property type="match status" value="1"/>
</dbReference>
<feature type="domain" description="BON" evidence="3">
    <location>
        <begin position="72"/>
        <end position="141"/>
    </location>
</feature>
<dbReference type="Proteomes" id="UP001620409">
    <property type="component" value="Unassembled WGS sequence"/>
</dbReference>
<organism evidence="4 5">
    <name type="scientific">Dyella humi</name>
    <dbReference type="NCBI Taxonomy" id="1770547"/>
    <lineage>
        <taxon>Bacteria</taxon>
        <taxon>Pseudomonadati</taxon>
        <taxon>Pseudomonadota</taxon>
        <taxon>Gammaproteobacteria</taxon>
        <taxon>Lysobacterales</taxon>
        <taxon>Rhodanobacteraceae</taxon>
        <taxon>Dyella</taxon>
    </lineage>
</organism>